<dbReference type="AlphaFoldDB" id="A0A9W9C5Q4"/>
<name>A0A9W9C5Q4_9PLEO</name>
<dbReference type="OrthoDB" id="3659804at2759"/>
<organism evidence="1 2">
    <name type="scientific">Didymosphaeria variabile</name>
    <dbReference type="NCBI Taxonomy" id="1932322"/>
    <lineage>
        <taxon>Eukaryota</taxon>
        <taxon>Fungi</taxon>
        <taxon>Dikarya</taxon>
        <taxon>Ascomycota</taxon>
        <taxon>Pezizomycotina</taxon>
        <taxon>Dothideomycetes</taxon>
        <taxon>Pleosporomycetidae</taxon>
        <taxon>Pleosporales</taxon>
        <taxon>Massarineae</taxon>
        <taxon>Didymosphaeriaceae</taxon>
        <taxon>Didymosphaeria</taxon>
    </lineage>
</organism>
<comment type="caution">
    <text evidence="1">The sequence shown here is derived from an EMBL/GenBank/DDBJ whole genome shotgun (WGS) entry which is preliminary data.</text>
</comment>
<reference evidence="1" key="1">
    <citation type="submission" date="2022-10" db="EMBL/GenBank/DDBJ databases">
        <title>Tapping the CABI collections for fungal endophytes: first genome assemblies for Collariella, Neodidymelliopsis, Ascochyta clinopodiicola, Didymella pomorum, Didymosphaeria variabile, Neocosmospora piperis and Neocucurbitaria cava.</title>
        <authorList>
            <person name="Hill R."/>
        </authorList>
    </citation>
    <scope>NUCLEOTIDE SEQUENCE</scope>
    <source>
        <strain evidence="1">IMI 356815</strain>
    </source>
</reference>
<accession>A0A9W9C5Q4</accession>
<dbReference type="RefSeq" id="XP_056065839.1">
    <property type="nucleotide sequence ID" value="XM_056220536.1"/>
</dbReference>
<dbReference type="Proteomes" id="UP001140513">
    <property type="component" value="Unassembled WGS sequence"/>
</dbReference>
<proteinExistence type="predicted"/>
<sequence length="703" mass="79505">MSAEPENEGDEATFFWAVRPWATKNFAAVCEGNIFSILFPLDYIIRSFEFAPIDGAVCLDAPAYPPQSTYAERLFSTRLHTLQDLPPRSRRFVQFDVKSTTGLEAGAQHSVTGLRQHLRTAFYLVLCASDPGFISLIPNVPATRRSRTNEHHFAISSTRSLPVRGVSYGYLDPEHAAHRMPIGLLATAVQRVRDCALDKKDYVNPWTGLVYAGWEPAITESLDDLWPHEDTEHYMACLGTLTLWRELRLAREDGGEEDDVRFDMVGLQPRLADMKISFQQQQWLVQCKSDVRPRRPGRLGNVPIARPAQGGSNGEAQCSLKHYFASHDRFDFLLYDLRFDDGKNPPVVAFFFLPERVLPDAFFATCKDTEVSFDRADFLPYYMTVGENGDWGRHILDIIEANPEPRRRAARPYRDCVLQRPLTRKIVARLERLQRPRVAGLAPKPPVSSLVVSHRRLFAGVLDQCAKRRSGLLVVFAHNHAACDFGFAPYAWTDADRETYLATGRPPAAIHDLPAAMPMVPVYLFARDMECDWRGPLLSGAEFRRVNSWSPPRLLVFDAIAADDASFTGPLFVVPTADLSFTARHQQEYARHVKVDKKNGDRHGRVPLVRELLHSGRNIADYVLPKHGPTMYEGSDDWAELWTLLTKFTGVAPFTYPGTCPRVPADYRTTLQQLHARWWEEARRRAQDAVPLPGPDAVRPSMP</sequence>
<evidence type="ECO:0000313" key="2">
    <source>
        <dbReference type="Proteomes" id="UP001140513"/>
    </source>
</evidence>
<dbReference type="EMBL" id="JAPEUX010000009">
    <property type="protein sequence ID" value="KAJ4345675.1"/>
    <property type="molecule type" value="Genomic_DNA"/>
</dbReference>
<protein>
    <submittedName>
        <fullName evidence="1">Uncharacterized protein</fullName>
    </submittedName>
</protein>
<dbReference type="GeneID" id="80915340"/>
<keyword evidence="2" id="KW-1185">Reference proteome</keyword>
<gene>
    <name evidence="1" type="ORF">N0V89_011810</name>
</gene>
<evidence type="ECO:0000313" key="1">
    <source>
        <dbReference type="EMBL" id="KAJ4345675.1"/>
    </source>
</evidence>